<dbReference type="InterPro" id="IPR027417">
    <property type="entry name" value="P-loop_NTPase"/>
</dbReference>
<sequence>MENRTPDDGELYAIVYGTEDEPGREVEARGLNQGAALVQHGNDLDALGHELAALDALDGEVIDPERVEDVPARRVPRVIEHRDHDGRRGPRRGEAFERAVLPDWLTSRSALVGSTSWACRYYGKAGAFHGVRLPLYALRVAARSPWGAARITAAVWRWVADSEHRDARRALLTSGVTAEGYLRIREERRNQARGRAFVAGSGLAVLASGGVVAAQADPMTQAIAVAASLGVLGLVGRAKDGRITSRAMDKAEAPRLTADLIAAALTSLGLSSINGPAGKDPKAIRFLALVRDGAGFRADIDLPAGATAAEVMDRREKLASGLQRHESQVWPERDPEAHAGRLVLWVGDRPLSKARPAPWPLVKAGRTNVFTPIPLGVDHRGRKVTTTLMYASGVVGAVPRMGKTFSLRLIELAAALDPRVELHVFDMKGGADHLPLADVAHAFRAGDEPEDIAFILADLKALVAEMRRRYKVLRGLPREVCPESKVTDELAGRRELALHPIFLAIDETQIAFEHPDHGSAISDLVTDLVKRGPAAGIMVWCATQRPDAKSIPVGIKANAILRLCLKVSDHTANDMVLGTGAYSTGIRATMFSRSDLGTAWLAGEGDDPVIVRTSYVDADGAAAIAARARVARAAAGRLTGMAAGETPADLDLSSVLDHLIAAWPGTEPKVWADELAARLTEHLPGVYAGWTAQNVTTALKPYGIRAVQHNRVVDGRQVNKRAIARNDVLAALGNTIDTPHDDKED</sequence>
<evidence type="ECO:0000256" key="2">
    <source>
        <dbReference type="ARBA" id="ARBA00022840"/>
    </source>
</evidence>
<evidence type="ECO:0000256" key="1">
    <source>
        <dbReference type="ARBA" id="ARBA00022741"/>
    </source>
</evidence>
<evidence type="ECO:0000313" key="6">
    <source>
        <dbReference type="Proteomes" id="UP001165405"/>
    </source>
</evidence>
<dbReference type="Proteomes" id="UP001165405">
    <property type="component" value="Unassembled WGS sequence"/>
</dbReference>
<organism evidence="5 6">
    <name type="scientific">Antribacter soli</name>
    <dbReference type="NCBI Taxonomy" id="2910976"/>
    <lineage>
        <taxon>Bacteria</taxon>
        <taxon>Bacillati</taxon>
        <taxon>Actinomycetota</taxon>
        <taxon>Actinomycetes</taxon>
        <taxon>Micrococcales</taxon>
        <taxon>Promicromonosporaceae</taxon>
        <taxon>Antribacter</taxon>
    </lineage>
</organism>
<dbReference type="RefSeq" id="WP_236089984.1">
    <property type="nucleotide sequence ID" value="NZ_JAKGSG010000040.1"/>
</dbReference>
<dbReference type="PANTHER" id="PTHR22683:SF41">
    <property type="entry name" value="DNA TRANSLOCASE FTSK"/>
    <property type="match status" value="1"/>
</dbReference>
<dbReference type="AlphaFoldDB" id="A0AA41U7N0"/>
<dbReference type="InterPro" id="IPR002543">
    <property type="entry name" value="FtsK_dom"/>
</dbReference>
<dbReference type="GO" id="GO:0005524">
    <property type="term" value="F:ATP binding"/>
    <property type="evidence" value="ECO:0007669"/>
    <property type="project" value="UniProtKB-UniRule"/>
</dbReference>
<dbReference type="PROSITE" id="PS50901">
    <property type="entry name" value="FTSK"/>
    <property type="match status" value="1"/>
</dbReference>
<evidence type="ECO:0000259" key="4">
    <source>
        <dbReference type="PROSITE" id="PS50901"/>
    </source>
</evidence>
<dbReference type="PANTHER" id="PTHR22683">
    <property type="entry name" value="SPORULATION PROTEIN RELATED"/>
    <property type="match status" value="1"/>
</dbReference>
<dbReference type="Gene3D" id="3.40.50.300">
    <property type="entry name" value="P-loop containing nucleotide triphosphate hydrolases"/>
    <property type="match status" value="1"/>
</dbReference>
<feature type="binding site" evidence="3">
    <location>
        <begin position="397"/>
        <end position="404"/>
    </location>
    <ligand>
        <name>ATP</name>
        <dbReference type="ChEBI" id="CHEBI:30616"/>
    </ligand>
</feature>
<dbReference type="InterPro" id="IPR050206">
    <property type="entry name" value="FtsK/SpoIIIE/SftA"/>
</dbReference>
<evidence type="ECO:0000313" key="5">
    <source>
        <dbReference type="EMBL" id="MCF4122188.1"/>
    </source>
</evidence>
<comment type="caution">
    <text evidence="5">The sequence shown here is derived from an EMBL/GenBank/DDBJ whole genome shotgun (WGS) entry which is preliminary data.</text>
</comment>
<keyword evidence="1 3" id="KW-0547">Nucleotide-binding</keyword>
<name>A0AA41U7N0_9MICO</name>
<keyword evidence="2 3" id="KW-0067">ATP-binding</keyword>
<accession>A0AA41U7N0</accession>
<keyword evidence="6" id="KW-1185">Reference proteome</keyword>
<reference evidence="5" key="1">
    <citation type="submission" date="2022-01" db="EMBL/GenBank/DDBJ databases">
        <title>Antribacter sp. nov., isolated from Guizhou of China.</title>
        <authorList>
            <person name="Chengliang C."/>
            <person name="Ya Z."/>
        </authorList>
    </citation>
    <scope>NUCLEOTIDE SEQUENCE</scope>
    <source>
        <strain evidence="5">KLBMP 9083</strain>
    </source>
</reference>
<protein>
    <recommendedName>
        <fullName evidence="4">FtsK domain-containing protein</fullName>
    </recommendedName>
</protein>
<evidence type="ECO:0000256" key="3">
    <source>
        <dbReference type="PROSITE-ProRule" id="PRU00289"/>
    </source>
</evidence>
<dbReference type="EMBL" id="JAKGSG010000040">
    <property type="protein sequence ID" value="MCF4122188.1"/>
    <property type="molecule type" value="Genomic_DNA"/>
</dbReference>
<dbReference type="GO" id="GO:0003677">
    <property type="term" value="F:DNA binding"/>
    <property type="evidence" value="ECO:0007669"/>
    <property type="project" value="InterPro"/>
</dbReference>
<feature type="domain" description="FtsK" evidence="4">
    <location>
        <begin position="370"/>
        <end position="574"/>
    </location>
</feature>
<proteinExistence type="predicted"/>
<gene>
    <name evidence="5" type="ORF">L1785_14500</name>
</gene>
<dbReference type="SUPFAM" id="SSF52540">
    <property type="entry name" value="P-loop containing nucleoside triphosphate hydrolases"/>
    <property type="match status" value="1"/>
</dbReference>